<dbReference type="Proteomes" id="UP000886885">
    <property type="component" value="Chromosome 10D"/>
</dbReference>
<dbReference type="Pfam" id="PF01453">
    <property type="entry name" value="B_lectin"/>
    <property type="match status" value="1"/>
</dbReference>
<dbReference type="InterPro" id="IPR035446">
    <property type="entry name" value="SLSG/EP1"/>
</dbReference>
<reference evidence="3" key="1">
    <citation type="journal article" date="2020" name="bioRxiv">
        <title>Hybrid origin of Populus tomentosa Carr. identified through genome sequencing and phylogenomic analysis.</title>
        <authorList>
            <person name="An X."/>
            <person name="Gao K."/>
            <person name="Chen Z."/>
            <person name="Li J."/>
            <person name="Yang X."/>
            <person name="Yang X."/>
            <person name="Zhou J."/>
            <person name="Guo T."/>
            <person name="Zhao T."/>
            <person name="Huang S."/>
            <person name="Miao D."/>
            <person name="Khan W.U."/>
            <person name="Rao P."/>
            <person name="Ye M."/>
            <person name="Lei B."/>
            <person name="Liao W."/>
            <person name="Wang J."/>
            <person name="Ji L."/>
            <person name="Li Y."/>
            <person name="Guo B."/>
            <person name="Mustafa N.S."/>
            <person name="Li S."/>
            <person name="Yun Q."/>
            <person name="Keller S.R."/>
            <person name="Mao J."/>
            <person name="Zhang R."/>
            <person name="Strauss S.H."/>
        </authorList>
    </citation>
    <scope>NUCLEOTIDE SEQUENCE</scope>
    <source>
        <strain evidence="3">GM15</strain>
        <tissue evidence="3">Leaf</tissue>
    </source>
</reference>
<evidence type="ECO:0000313" key="3">
    <source>
        <dbReference type="EMBL" id="KAG6756924.1"/>
    </source>
</evidence>
<protein>
    <recommendedName>
        <fullName evidence="2">Bulb-type lectin domain-containing protein</fullName>
    </recommendedName>
</protein>
<gene>
    <name evidence="3" type="ORF">POTOM_037223</name>
</gene>
<dbReference type="PANTHER" id="PTHR32444:SF10">
    <property type="entry name" value="CURCULIN-LIKE (MANNOSE-BINDING) LECTIN FAMILY PROTEIN-RELATED"/>
    <property type="match status" value="1"/>
</dbReference>
<dbReference type="AlphaFoldDB" id="A0A8X8CKB8"/>
<accession>A0A8X8CKB8</accession>
<keyword evidence="4" id="KW-1185">Reference proteome</keyword>
<organism evidence="3 4">
    <name type="scientific">Populus tomentosa</name>
    <name type="common">Chinese white poplar</name>
    <dbReference type="NCBI Taxonomy" id="118781"/>
    <lineage>
        <taxon>Eukaryota</taxon>
        <taxon>Viridiplantae</taxon>
        <taxon>Streptophyta</taxon>
        <taxon>Embryophyta</taxon>
        <taxon>Tracheophyta</taxon>
        <taxon>Spermatophyta</taxon>
        <taxon>Magnoliopsida</taxon>
        <taxon>eudicotyledons</taxon>
        <taxon>Gunneridae</taxon>
        <taxon>Pentapetalae</taxon>
        <taxon>rosids</taxon>
        <taxon>fabids</taxon>
        <taxon>Malpighiales</taxon>
        <taxon>Salicaceae</taxon>
        <taxon>Saliceae</taxon>
        <taxon>Populus</taxon>
    </lineage>
</organism>
<feature type="chain" id="PRO_5036498953" description="Bulb-type lectin domain-containing protein" evidence="1">
    <location>
        <begin position="28"/>
        <end position="444"/>
    </location>
</feature>
<evidence type="ECO:0000313" key="4">
    <source>
        <dbReference type="Proteomes" id="UP000886885"/>
    </source>
</evidence>
<dbReference type="PROSITE" id="PS50927">
    <property type="entry name" value="BULB_LECTIN"/>
    <property type="match status" value="1"/>
</dbReference>
<dbReference type="InterPro" id="IPR003609">
    <property type="entry name" value="Pan_app"/>
</dbReference>
<dbReference type="PANTHER" id="PTHR32444">
    <property type="entry name" value="BULB-TYPE LECTIN DOMAIN-CONTAINING PROTEIN"/>
    <property type="match status" value="1"/>
</dbReference>
<feature type="signal peptide" evidence="1">
    <location>
        <begin position="1"/>
        <end position="27"/>
    </location>
</feature>
<feature type="domain" description="Bulb-type lectin" evidence="2">
    <location>
        <begin position="39"/>
        <end position="163"/>
    </location>
</feature>
<dbReference type="CDD" id="cd01098">
    <property type="entry name" value="PAN_AP_plant"/>
    <property type="match status" value="1"/>
</dbReference>
<comment type="caution">
    <text evidence="3">The sequence shown here is derived from an EMBL/GenBank/DDBJ whole genome shotgun (WGS) entry which is preliminary data.</text>
</comment>
<dbReference type="CDD" id="cd00028">
    <property type="entry name" value="B_lectin"/>
    <property type="match status" value="1"/>
</dbReference>
<dbReference type="Pfam" id="PF08276">
    <property type="entry name" value="PAN_2"/>
    <property type="match status" value="1"/>
</dbReference>
<dbReference type="EMBL" id="JAAWWB010000020">
    <property type="protein sequence ID" value="KAG6756924.1"/>
    <property type="molecule type" value="Genomic_DNA"/>
</dbReference>
<dbReference type="SMART" id="SM00108">
    <property type="entry name" value="B_lectin"/>
    <property type="match status" value="1"/>
</dbReference>
<evidence type="ECO:0000259" key="2">
    <source>
        <dbReference type="PROSITE" id="PS50927"/>
    </source>
</evidence>
<dbReference type="InterPro" id="IPR001480">
    <property type="entry name" value="Bulb-type_lectin_dom"/>
</dbReference>
<evidence type="ECO:0000256" key="1">
    <source>
        <dbReference type="SAM" id="SignalP"/>
    </source>
</evidence>
<dbReference type="PIRSF" id="PIRSF002686">
    <property type="entry name" value="SLG"/>
    <property type="match status" value="1"/>
</dbReference>
<dbReference type="GO" id="GO:0009505">
    <property type="term" value="C:plant-type cell wall"/>
    <property type="evidence" value="ECO:0007669"/>
    <property type="project" value="TreeGrafter"/>
</dbReference>
<proteinExistence type="predicted"/>
<dbReference type="OrthoDB" id="1884773at2759"/>
<sequence length="444" mass="49717">MSSPLLELSLLSLCLLYGSIFSLIAQASVPPSARFQIPVDTFFGDYSVEYGANYRLIGIDNYPFQLSFYNTTPDAFTLALRMGNPLASPKMYFVWEANRGKPVRVNATLTLGEDGNLVLADVDGSIAWQTSTARKGVVGLQLLPNGNMVLHDSKGGFVWQSFDHPTDTLLVGQSLRVEGTARLVSRASEKQNSDGPYSLVLEPKRLAMYYKSPSSPRPYLYYTPDKLSESKGRIQNVTLYSRGEVDGFYYDFALSTPFQDAILTTVNYNNTLSFLRLGIDGNLRIHTFYDKANRNDGFQVTFTLFSRDLGWESECQLPERCGRFGLCEDNQCVACPLPNGLMGWSRDCQPVRSSSCGSKKFYYYKLEGVDHYMSKHTSGTGPMNEDDCRRKCSGDCKCLGYFYNKETSKCWIAYDLHTLTRVGNSTHVGYIKAPKYRSSNTSNG</sequence>
<keyword evidence="1" id="KW-0732">Signal</keyword>
<name>A0A8X8CKB8_POPTO</name>